<comment type="caution">
    <text evidence="8">The sequence shown here is derived from an EMBL/GenBank/DDBJ whole genome shotgun (WGS) entry which is preliminary data.</text>
</comment>
<dbReference type="PANTHER" id="PTHR46383">
    <property type="entry name" value="ASPARTATE AMINOTRANSFERASE"/>
    <property type="match status" value="1"/>
</dbReference>
<dbReference type="EMBL" id="MFFS01000061">
    <property type="protein sequence ID" value="OGF21480.1"/>
    <property type="molecule type" value="Genomic_DNA"/>
</dbReference>
<comment type="cofactor">
    <cofactor evidence="1 6">
        <name>pyridoxal 5'-phosphate</name>
        <dbReference type="ChEBI" id="CHEBI:597326"/>
    </cofactor>
</comment>
<accession>A0A1F5S453</accession>
<evidence type="ECO:0000256" key="4">
    <source>
        <dbReference type="ARBA" id="ARBA00022679"/>
    </source>
</evidence>
<dbReference type="PANTHER" id="PTHR46383:SF1">
    <property type="entry name" value="ASPARTATE AMINOTRANSFERASE"/>
    <property type="match status" value="1"/>
</dbReference>
<evidence type="ECO:0000256" key="3">
    <source>
        <dbReference type="ARBA" id="ARBA00022576"/>
    </source>
</evidence>
<dbReference type="Pfam" id="PF00155">
    <property type="entry name" value="Aminotran_1_2"/>
    <property type="match status" value="1"/>
</dbReference>
<evidence type="ECO:0000256" key="2">
    <source>
        <dbReference type="ARBA" id="ARBA00007441"/>
    </source>
</evidence>
<dbReference type="CDD" id="cd00609">
    <property type="entry name" value="AAT_like"/>
    <property type="match status" value="1"/>
</dbReference>
<dbReference type="InterPro" id="IPR015422">
    <property type="entry name" value="PyrdxlP-dep_Trfase_small"/>
</dbReference>
<comment type="similarity">
    <text evidence="2 6">Belongs to the class-I pyridoxal-phosphate-dependent aminotransferase family.</text>
</comment>
<dbReference type="PROSITE" id="PS00105">
    <property type="entry name" value="AA_TRANSFER_CLASS_1"/>
    <property type="match status" value="1"/>
</dbReference>
<evidence type="ECO:0000256" key="6">
    <source>
        <dbReference type="RuleBase" id="RU000481"/>
    </source>
</evidence>
<evidence type="ECO:0000259" key="7">
    <source>
        <dbReference type="Pfam" id="PF00155"/>
    </source>
</evidence>
<dbReference type="GO" id="GO:0006520">
    <property type="term" value="P:amino acid metabolic process"/>
    <property type="evidence" value="ECO:0007669"/>
    <property type="project" value="InterPro"/>
</dbReference>
<dbReference type="Gene3D" id="3.90.1150.10">
    <property type="entry name" value="Aspartate Aminotransferase, domain 1"/>
    <property type="match status" value="1"/>
</dbReference>
<evidence type="ECO:0000256" key="1">
    <source>
        <dbReference type="ARBA" id="ARBA00001933"/>
    </source>
</evidence>
<dbReference type="AlphaFoldDB" id="A0A1F5S453"/>
<evidence type="ECO:0000313" key="8">
    <source>
        <dbReference type="EMBL" id="OGF21480.1"/>
    </source>
</evidence>
<dbReference type="SUPFAM" id="SSF53383">
    <property type="entry name" value="PLP-dependent transferases"/>
    <property type="match status" value="1"/>
</dbReference>
<dbReference type="GO" id="GO:0030170">
    <property type="term" value="F:pyridoxal phosphate binding"/>
    <property type="evidence" value="ECO:0007669"/>
    <property type="project" value="InterPro"/>
</dbReference>
<sequence length="406" mass="44533">MISNNAINLSESPLYSFFNEVKKREANGERIINLGVGLPYHDTPLDVKEAGIKAVKEGKTKYTPASGVFELKKAIAEKFKKEGLNYDTAEIVISSGAKPLLAAAEWAVIDPGDKVIISSPYYPPFVEVAKQMGAEVVLADGLACSSPDKGMAGGVLGDFGITTPNPPWQGGKALKLLIFNSPNNPIGKVYNKEELEEIAKFAKDNDLWVISDECYSDFVYGGNYLSIASLPDMKERTIVIRSFSKSYAMTGWRVGYAAGSVDVIKKISMYLDNFIGCASSISQYAALAALKDDGFTEKMRGELDENRKILIEWLDKKGIEYVYPEGAFYVFVKYANLRELDPSDEHGARSESMRIGSVAFAMELLERGIAVTPGVAFGDYDDYIRISYSVGKKKLEEALGKISKLS</sequence>
<dbReference type="InterPro" id="IPR004839">
    <property type="entry name" value="Aminotransferase_I/II_large"/>
</dbReference>
<dbReference type="InterPro" id="IPR050596">
    <property type="entry name" value="AspAT/PAT-like"/>
</dbReference>
<dbReference type="STRING" id="1797985.A2Y83_00250"/>
<evidence type="ECO:0000256" key="5">
    <source>
        <dbReference type="ARBA" id="ARBA00022898"/>
    </source>
</evidence>
<dbReference type="InterPro" id="IPR015421">
    <property type="entry name" value="PyrdxlP-dep_Trfase_major"/>
</dbReference>
<dbReference type="EC" id="2.6.1.-" evidence="6"/>
<gene>
    <name evidence="8" type="ORF">A2Y83_00250</name>
</gene>
<feature type="domain" description="Aminotransferase class I/classII large" evidence="7">
    <location>
        <begin position="30"/>
        <end position="402"/>
    </location>
</feature>
<organism evidence="8 9">
    <name type="scientific">Candidatus Falkowbacteria bacterium RBG_13_39_14</name>
    <dbReference type="NCBI Taxonomy" id="1797985"/>
    <lineage>
        <taxon>Bacteria</taxon>
        <taxon>Candidatus Falkowiibacteriota</taxon>
    </lineage>
</organism>
<keyword evidence="5" id="KW-0663">Pyridoxal phosphate</keyword>
<dbReference type="Gene3D" id="3.40.640.10">
    <property type="entry name" value="Type I PLP-dependent aspartate aminotransferase-like (Major domain)"/>
    <property type="match status" value="1"/>
</dbReference>
<keyword evidence="4 6" id="KW-0808">Transferase</keyword>
<keyword evidence="3 6" id="KW-0032">Aminotransferase</keyword>
<dbReference type="InterPro" id="IPR015424">
    <property type="entry name" value="PyrdxlP-dep_Trfase"/>
</dbReference>
<dbReference type="GO" id="GO:0008483">
    <property type="term" value="F:transaminase activity"/>
    <property type="evidence" value="ECO:0007669"/>
    <property type="project" value="UniProtKB-KW"/>
</dbReference>
<reference evidence="8 9" key="1">
    <citation type="journal article" date="2016" name="Nat. Commun.">
        <title>Thousands of microbial genomes shed light on interconnected biogeochemical processes in an aquifer system.</title>
        <authorList>
            <person name="Anantharaman K."/>
            <person name="Brown C.T."/>
            <person name="Hug L.A."/>
            <person name="Sharon I."/>
            <person name="Castelle C.J."/>
            <person name="Probst A.J."/>
            <person name="Thomas B.C."/>
            <person name="Singh A."/>
            <person name="Wilkins M.J."/>
            <person name="Karaoz U."/>
            <person name="Brodie E.L."/>
            <person name="Williams K.H."/>
            <person name="Hubbard S.S."/>
            <person name="Banfield J.F."/>
        </authorList>
    </citation>
    <scope>NUCLEOTIDE SEQUENCE [LARGE SCALE GENOMIC DNA]</scope>
</reference>
<protein>
    <recommendedName>
        <fullName evidence="6">Aminotransferase</fullName>
        <ecNumber evidence="6">2.6.1.-</ecNumber>
    </recommendedName>
</protein>
<proteinExistence type="inferred from homology"/>
<name>A0A1F5S453_9BACT</name>
<dbReference type="InterPro" id="IPR004838">
    <property type="entry name" value="NHTrfase_class1_PyrdxlP-BS"/>
</dbReference>
<evidence type="ECO:0000313" key="9">
    <source>
        <dbReference type="Proteomes" id="UP000178323"/>
    </source>
</evidence>
<dbReference type="Proteomes" id="UP000178323">
    <property type="component" value="Unassembled WGS sequence"/>
</dbReference>